<keyword evidence="12" id="KW-1185">Reference proteome</keyword>
<dbReference type="Pfam" id="PF04290">
    <property type="entry name" value="DctQ"/>
    <property type="match status" value="1"/>
</dbReference>
<name>A3TSQ4_PSEBH</name>
<dbReference type="eggNOG" id="COG3090">
    <property type="taxonomic scope" value="Bacteria"/>
</dbReference>
<dbReference type="InterPro" id="IPR055348">
    <property type="entry name" value="DctQ"/>
</dbReference>
<dbReference type="PANTHER" id="PTHR35011:SF10">
    <property type="entry name" value="TRAP TRANSPORTER SMALL PERMEASE PROTEIN"/>
    <property type="match status" value="1"/>
</dbReference>
<evidence type="ECO:0000256" key="3">
    <source>
        <dbReference type="ARBA" id="ARBA00022475"/>
    </source>
</evidence>
<comment type="caution">
    <text evidence="9">Lacks conserved residue(s) required for the propagation of feature annotation.</text>
</comment>
<sequence>MKTLSFILSRAARWSSALAGLAVALMMLQVTLSVALRHLFGHPLPATLTLVSYYYMVIAAFIPLALAEERRAHISVEFVTDLLPQRVQRHVAGVMLLPTAAVTGLLTWRTFGAAMDAFRGGTAQVSGSSTIPVWPAYFALPAGAGLMTALLVLRFATYVTGDDGRELPQ</sequence>
<evidence type="ECO:0000256" key="4">
    <source>
        <dbReference type="ARBA" id="ARBA00022519"/>
    </source>
</evidence>
<dbReference type="GO" id="GO:0022857">
    <property type="term" value="F:transmembrane transporter activity"/>
    <property type="evidence" value="ECO:0007669"/>
    <property type="project" value="UniProtKB-UniRule"/>
</dbReference>
<keyword evidence="2 9" id="KW-0813">Transport</keyword>
<comment type="subcellular location">
    <subcellularLocation>
        <location evidence="1 9">Cell inner membrane</location>
        <topology evidence="1 9">Multi-pass membrane protein</topology>
    </subcellularLocation>
</comment>
<keyword evidence="7 9" id="KW-0472">Membrane</keyword>
<feature type="transmembrane region" description="Helical" evidence="9">
    <location>
        <begin position="131"/>
        <end position="153"/>
    </location>
</feature>
<comment type="similarity">
    <text evidence="8 9">Belongs to the TRAP transporter small permease family.</text>
</comment>
<organism evidence="11 12">
    <name type="scientific">Pseudooceanicola batsensis (strain ATCC BAA-863 / DSM 15984 / KCTC 12145 / HTCC2597)</name>
    <name type="common">Oceanicola batsensis</name>
    <dbReference type="NCBI Taxonomy" id="252305"/>
    <lineage>
        <taxon>Bacteria</taxon>
        <taxon>Pseudomonadati</taxon>
        <taxon>Pseudomonadota</taxon>
        <taxon>Alphaproteobacteria</taxon>
        <taxon>Rhodobacterales</taxon>
        <taxon>Paracoccaceae</taxon>
        <taxon>Pseudooceanicola</taxon>
    </lineage>
</organism>
<dbReference type="OrthoDB" id="4250245at2"/>
<reference evidence="11 12" key="1">
    <citation type="journal article" date="2010" name="J. Bacteriol.">
        <title>Genome sequences of Oceanicola granulosus HTCC2516(T) and Oceanicola batsensis HTCC2597(TDelta).</title>
        <authorList>
            <person name="Thrash J.C."/>
            <person name="Cho J.C."/>
            <person name="Vergin K.L."/>
            <person name="Giovannoni S.J."/>
        </authorList>
    </citation>
    <scope>NUCLEOTIDE SEQUENCE [LARGE SCALE GENOMIC DNA]</scope>
    <source>
        <strain evidence="12">ATCC BAA-863 / DSM 15984 / KCTC 12145 / HTCC2597</strain>
    </source>
</reference>
<keyword evidence="5 9" id="KW-0812">Transmembrane</keyword>
<evidence type="ECO:0000259" key="10">
    <source>
        <dbReference type="Pfam" id="PF04290"/>
    </source>
</evidence>
<evidence type="ECO:0000256" key="6">
    <source>
        <dbReference type="ARBA" id="ARBA00022989"/>
    </source>
</evidence>
<feature type="domain" description="Tripartite ATP-independent periplasmic transporters DctQ component" evidence="10">
    <location>
        <begin position="26"/>
        <end position="157"/>
    </location>
</feature>
<comment type="caution">
    <text evidence="11">The sequence shown here is derived from an EMBL/GenBank/DDBJ whole genome shotgun (WGS) entry which is preliminary data.</text>
</comment>
<dbReference type="STRING" id="252305.OB2597_05345"/>
<evidence type="ECO:0000256" key="5">
    <source>
        <dbReference type="ARBA" id="ARBA00022692"/>
    </source>
</evidence>
<feature type="transmembrane region" description="Helical" evidence="9">
    <location>
        <begin position="43"/>
        <end position="66"/>
    </location>
</feature>
<dbReference type="InterPro" id="IPR007387">
    <property type="entry name" value="TRAP_DctQ"/>
</dbReference>
<dbReference type="Proteomes" id="UP000004318">
    <property type="component" value="Unassembled WGS sequence"/>
</dbReference>
<accession>A3TSQ4</accession>
<dbReference type="GO" id="GO:0005886">
    <property type="term" value="C:plasma membrane"/>
    <property type="evidence" value="ECO:0007669"/>
    <property type="project" value="UniProtKB-SubCell"/>
</dbReference>
<comment type="subunit">
    <text evidence="9">The complex comprises the extracytoplasmic solute receptor protein and the two transmembrane proteins.</text>
</comment>
<evidence type="ECO:0000313" key="11">
    <source>
        <dbReference type="EMBL" id="EAQ04681.1"/>
    </source>
</evidence>
<evidence type="ECO:0000256" key="2">
    <source>
        <dbReference type="ARBA" id="ARBA00022448"/>
    </source>
</evidence>
<dbReference type="RefSeq" id="WP_009805298.1">
    <property type="nucleotide sequence ID" value="NZ_CH724131.1"/>
</dbReference>
<dbReference type="EMBL" id="AAMO01000001">
    <property type="protein sequence ID" value="EAQ04681.1"/>
    <property type="molecule type" value="Genomic_DNA"/>
</dbReference>
<evidence type="ECO:0000256" key="7">
    <source>
        <dbReference type="ARBA" id="ARBA00023136"/>
    </source>
</evidence>
<dbReference type="HOGENOM" id="CLU_086356_8_3_5"/>
<keyword evidence="6 9" id="KW-1133">Transmembrane helix</keyword>
<evidence type="ECO:0000256" key="1">
    <source>
        <dbReference type="ARBA" id="ARBA00004429"/>
    </source>
</evidence>
<proteinExistence type="inferred from homology"/>
<dbReference type="AlphaFoldDB" id="A3TSQ4"/>
<keyword evidence="3" id="KW-1003">Cell membrane</keyword>
<evidence type="ECO:0000256" key="9">
    <source>
        <dbReference type="RuleBase" id="RU369079"/>
    </source>
</evidence>
<feature type="transmembrane region" description="Helical" evidence="9">
    <location>
        <begin position="91"/>
        <end position="111"/>
    </location>
</feature>
<dbReference type="PANTHER" id="PTHR35011">
    <property type="entry name" value="2,3-DIKETO-L-GULONATE TRAP TRANSPORTER SMALL PERMEASE PROTEIN YIAM"/>
    <property type="match status" value="1"/>
</dbReference>
<keyword evidence="4 9" id="KW-0997">Cell inner membrane</keyword>
<gene>
    <name evidence="11" type="ORF">OB2597_05345</name>
</gene>
<comment type="function">
    <text evidence="9">Part of the tripartite ATP-independent periplasmic (TRAP) transport system.</text>
</comment>
<evidence type="ECO:0000313" key="12">
    <source>
        <dbReference type="Proteomes" id="UP000004318"/>
    </source>
</evidence>
<protein>
    <recommendedName>
        <fullName evidence="9">TRAP transporter small permease protein</fullName>
    </recommendedName>
</protein>
<dbReference type="GO" id="GO:0015740">
    <property type="term" value="P:C4-dicarboxylate transport"/>
    <property type="evidence" value="ECO:0007669"/>
    <property type="project" value="TreeGrafter"/>
</dbReference>
<evidence type="ECO:0000256" key="8">
    <source>
        <dbReference type="ARBA" id="ARBA00038436"/>
    </source>
</evidence>